<dbReference type="Proteomes" id="UP000705823">
    <property type="component" value="Unassembled WGS sequence"/>
</dbReference>
<comment type="caution">
    <text evidence="2">The sequence shown here is derived from an EMBL/GenBank/DDBJ whole genome shotgun (WGS) entry which is preliminary data.</text>
</comment>
<evidence type="ECO:0000313" key="2">
    <source>
        <dbReference type="EMBL" id="TQQ82736.1"/>
    </source>
</evidence>
<protein>
    <submittedName>
        <fullName evidence="2">Uncharacterized protein</fullName>
    </submittedName>
</protein>
<name>A0A8J8PAJ7_9EURY</name>
<evidence type="ECO:0000256" key="1">
    <source>
        <dbReference type="SAM" id="MobiDB-lite"/>
    </source>
</evidence>
<feature type="compositionally biased region" description="Acidic residues" evidence="1">
    <location>
        <begin position="55"/>
        <end position="71"/>
    </location>
</feature>
<accession>A0A8J8PAJ7</accession>
<keyword evidence="3" id="KW-1185">Reference proteome</keyword>
<reference evidence="2" key="1">
    <citation type="submission" date="2019-02" db="EMBL/GenBank/DDBJ databases">
        <title>Halonotius sp. a new haloarchaeum isolated from saline soil.</title>
        <authorList>
            <person name="Duran-Viseras A."/>
            <person name="Sanchez-Porro C."/>
            <person name="Ventosa A."/>
        </authorList>
    </citation>
    <scope>NUCLEOTIDE SEQUENCE</scope>
    <source>
        <strain evidence="2">F15B</strain>
    </source>
</reference>
<dbReference type="RefSeq" id="WP_142979001.1">
    <property type="nucleotide sequence ID" value="NZ_RKLU01000002.1"/>
</dbReference>
<organism evidence="2 3">
    <name type="scientific">Halonotius terrestris</name>
    <dbReference type="NCBI Taxonomy" id="2487750"/>
    <lineage>
        <taxon>Archaea</taxon>
        <taxon>Methanobacteriati</taxon>
        <taxon>Methanobacteriota</taxon>
        <taxon>Stenosarchaea group</taxon>
        <taxon>Halobacteria</taxon>
        <taxon>Halobacteriales</taxon>
        <taxon>Haloferacaceae</taxon>
        <taxon>Halonotius</taxon>
    </lineage>
</organism>
<evidence type="ECO:0000313" key="3">
    <source>
        <dbReference type="Proteomes" id="UP000705823"/>
    </source>
</evidence>
<dbReference type="OrthoDB" id="201863at2157"/>
<sequence>MVPASRRGFVLTLSAGSSVGLAGCLSAPENQNSTSTDTESEPDPSDDSVQSLPDFPEDTASDDCPPFDDADQVACYDAVDPESIPLVLIPETQSVQPNESTDFTLRNRSDQQFNTNIYAWQLYKRVDGEWYYVMPQESIQPLTPLEAGDDHTWTATVETGRVSDGEPIEELRYDEPLTTAGLGGGHYAFGIDGWFTAGSTEESIAVAAGFELETDPLELAPTSAISETEWNGETLVARSTRGEPDDDSDQPEWYILERIEQADTTPERVIVEQVVRNHQLRDAIALSRNYDANRVRIEEFSRAHPPFGIDDVRYYEFQGTYYRVTTTEGSS</sequence>
<dbReference type="EMBL" id="RKLU01000002">
    <property type="protein sequence ID" value="TQQ82736.1"/>
    <property type="molecule type" value="Genomic_DNA"/>
</dbReference>
<dbReference type="PROSITE" id="PS51257">
    <property type="entry name" value="PROKAR_LIPOPROTEIN"/>
    <property type="match status" value="1"/>
</dbReference>
<dbReference type="AlphaFoldDB" id="A0A8J8PAJ7"/>
<gene>
    <name evidence="2" type="ORF">EGH24_04635</name>
</gene>
<feature type="region of interest" description="Disordered" evidence="1">
    <location>
        <begin position="20"/>
        <end position="71"/>
    </location>
</feature>
<proteinExistence type="predicted"/>